<protein>
    <recommendedName>
        <fullName evidence="4">MBL fold metallo-hydrolase</fullName>
    </recommendedName>
</protein>
<proteinExistence type="predicted"/>
<dbReference type="PANTHER" id="PTHR30619:SF1">
    <property type="entry name" value="RECOMBINATION PROTEIN 2"/>
    <property type="match status" value="1"/>
</dbReference>
<accession>A0ABP7HKC6</accession>
<dbReference type="Gene3D" id="3.60.15.10">
    <property type="entry name" value="Ribonuclease Z/Hydroxyacylglutathione hydrolase-like"/>
    <property type="match status" value="1"/>
</dbReference>
<dbReference type="SUPFAM" id="SSF56281">
    <property type="entry name" value="Metallo-hydrolase/oxidoreductase"/>
    <property type="match status" value="1"/>
</dbReference>
<dbReference type="InterPro" id="IPR036866">
    <property type="entry name" value="RibonucZ/Hydroxyglut_hydro"/>
</dbReference>
<dbReference type="InterPro" id="IPR052159">
    <property type="entry name" value="Competence_DNA_uptake"/>
</dbReference>
<evidence type="ECO:0008006" key="4">
    <source>
        <dbReference type="Google" id="ProtNLM"/>
    </source>
</evidence>
<evidence type="ECO:0000256" key="1">
    <source>
        <dbReference type="SAM" id="MobiDB-lite"/>
    </source>
</evidence>
<organism evidence="2 3">
    <name type="scientific">Streptomyces coacervatus</name>
    <dbReference type="NCBI Taxonomy" id="647381"/>
    <lineage>
        <taxon>Bacteria</taxon>
        <taxon>Bacillati</taxon>
        <taxon>Actinomycetota</taxon>
        <taxon>Actinomycetes</taxon>
        <taxon>Kitasatosporales</taxon>
        <taxon>Streptomycetaceae</taxon>
        <taxon>Streptomyces</taxon>
    </lineage>
</organism>
<evidence type="ECO:0000313" key="3">
    <source>
        <dbReference type="Proteomes" id="UP001501009"/>
    </source>
</evidence>
<keyword evidence="3" id="KW-1185">Reference proteome</keyword>
<sequence>MGYEIDLLPVGEESKGGDAIALRFGNLRGVRAEQTVMVIDGGYTDCGDALVEHIKKYYVTDRIDIVVSTHTDQDHICGLKTVLEKMCVGQLLMHLPWEHSAEMERARTSTFWREKLNDPARRMLEAAMELEAIARERDVEVVEPFAGIGTKDGSFSVLGPSETYYEQLLTELVGQAVKSAAQLACEAVVRKMLEAAKKLVPETWLHETLRDDGTTTPTNNASVVSLFEVDGRKLLLTGDAGIPALTSVLDELEESGFAPGDLRFAQVPHHGSRNNVGPTVLDRLLGPAVEDVTRGIACVSAPKKNPDNRHPAKKVTNAFLRRGYPVYATQGVSLLYSHDSPARSGNSPAQPLPFHPAVEDDGGA</sequence>
<dbReference type="Proteomes" id="UP001501009">
    <property type="component" value="Unassembled WGS sequence"/>
</dbReference>
<name>A0ABP7HKC6_9ACTN</name>
<comment type="caution">
    <text evidence="2">The sequence shown here is derived from an EMBL/GenBank/DDBJ whole genome shotgun (WGS) entry which is preliminary data.</text>
</comment>
<dbReference type="RefSeq" id="WP_275780166.1">
    <property type="nucleotide sequence ID" value="NZ_BAABDE010000016.1"/>
</dbReference>
<dbReference type="EMBL" id="BAABDE010000016">
    <property type="protein sequence ID" value="GAA3797631.1"/>
    <property type="molecule type" value="Genomic_DNA"/>
</dbReference>
<feature type="region of interest" description="Disordered" evidence="1">
    <location>
        <begin position="338"/>
        <end position="364"/>
    </location>
</feature>
<reference evidence="3" key="1">
    <citation type="journal article" date="2019" name="Int. J. Syst. Evol. Microbiol.">
        <title>The Global Catalogue of Microorganisms (GCM) 10K type strain sequencing project: providing services to taxonomists for standard genome sequencing and annotation.</title>
        <authorList>
            <consortium name="The Broad Institute Genomics Platform"/>
            <consortium name="The Broad Institute Genome Sequencing Center for Infectious Disease"/>
            <person name="Wu L."/>
            <person name="Ma J."/>
        </authorList>
    </citation>
    <scope>NUCLEOTIDE SEQUENCE [LARGE SCALE GENOMIC DNA]</scope>
    <source>
        <strain evidence="3">JCM 17138</strain>
    </source>
</reference>
<gene>
    <name evidence="2" type="ORF">GCM10022403_034380</name>
</gene>
<dbReference type="PANTHER" id="PTHR30619">
    <property type="entry name" value="DNA INTERNALIZATION/COMPETENCE PROTEIN COMEC/REC2"/>
    <property type="match status" value="1"/>
</dbReference>
<evidence type="ECO:0000313" key="2">
    <source>
        <dbReference type="EMBL" id="GAA3797631.1"/>
    </source>
</evidence>